<comment type="caution">
    <text evidence="1">The sequence shown here is derived from an EMBL/GenBank/DDBJ whole genome shotgun (WGS) entry which is preliminary data.</text>
</comment>
<gene>
    <name evidence="1" type="ORF">BDP27DRAFT_1449030</name>
</gene>
<protein>
    <submittedName>
        <fullName evidence="1">Uncharacterized protein</fullName>
    </submittedName>
</protein>
<sequence length="391" mass="44190">MAQIPVYNGSKICYVYQVFVDYRNLFSEEQPLLLHTLPHLSNLLQISLKFIAIITPFLTVLNHHPLTTVFVDALPFFPLETEESSDLSKVWFDNSLATSNSDYHNLRLCLGRGMRVRQLVVYEDLLTLMPIASQKYDGLTELQLMLSDTPAITQTGLTQFPRVHPLLTKISFSGDLYRAQNNVPFLESFLVNIQESTNFIEFNILGFSVTRTNHPKVSDTAVNSWPITGLHLYLYNISSTPILQIAHTMLPQLSTLTIERSQIDYGYSSPICDFVISLAPFASLTVISLIQTFSHLDLSEYIHTEHIQGSPDFGPAVTETVMVQYASRLARKIPSIEAVYIEEHGMSSGGWGFEGWISGRDLRSFNTSDKKLPFIHQLFPVSGRFAPYNIE</sequence>
<proteinExistence type="predicted"/>
<name>A0A9P5U686_9AGAR</name>
<dbReference type="AlphaFoldDB" id="A0A9P5U686"/>
<evidence type="ECO:0000313" key="1">
    <source>
        <dbReference type="EMBL" id="KAF9067489.1"/>
    </source>
</evidence>
<organism evidence="1 2">
    <name type="scientific">Rhodocollybia butyracea</name>
    <dbReference type="NCBI Taxonomy" id="206335"/>
    <lineage>
        <taxon>Eukaryota</taxon>
        <taxon>Fungi</taxon>
        <taxon>Dikarya</taxon>
        <taxon>Basidiomycota</taxon>
        <taxon>Agaricomycotina</taxon>
        <taxon>Agaricomycetes</taxon>
        <taxon>Agaricomycetidae</taxon>
        <taxon>Agaricales</taxon>
        <taxon>Marasmiineae</taxon>
        <taxon>Omphalotaceae</taxon>
        <taxon>Rhodocollybia</taxon>
    </lineage>
</organism>
<dbReference type="OrthoDB" id="3043436at2759"/>
<keyword evidence="2" id="KW-1185">Reference proteome</keyword>
<dbReference type="EMBL" id="JADNRY010000072">
    <property type="protein sequence ID" value="KAF9067489.1"/>
    <property type="molecule type" value="Genomic_DNA"/>
</dbReference>
<reference evidence="1" key="1">
    <citation type="submission" date="2020-11" db="EMBL/GenBank/DDBJ databases">
        <authorList>
            <consortium name="DOE Joint Genome Institute"/>
            <person name="Ahrendt S."/>
            <person name="Riley R."/>
            <person name="Andreopoulos W."/>
            <person name="Labutti K."/>
            <person name="Pangilinan J."/>
            <person name="Ruiz-Duenas F.J."/>
            <person name="Barrasa J.M."/>
            <person name="Sanchez-Garcia M."/>
            <person name="Camarero S."/>
            <person name="Miyauchi S."/>
            <person name="Serrano A."/>
            <person name="Linde D."/>
            <person name="Babiker R."/>
            <person name="Drula E."/>
            <person name="Ayuso-Fernandez I."/>
            <person name="Pacheco R."/>
            <person name="Padilla G."/>
            <person name="Ferreira P."/>
            <person name="Barriuso J."/>
            <person name="Kellner H."/>
            <person name="Castanera R."/>
            <person name="Alfaro M."/>
            <person name="Ramirez L."/>
            <person name="Pisabarro A.G."/>
            <person name="Kuo A."/>
            <person name="Tritt A."/>
            <person name="Lipzen A."/>
            <person name="He G."/>
            <person name="Yan M."/>
            <person name="Ng V."/>
            <person name="Cullen D."/>
            <person name="Martin F."/>
            <person name="Rosso M.-N."/>
            <person name="Henrissat B."/>
            <person name="Hibbett D."/>
            <person name="Martinez A.T."/>
            <person name="Grigoriev I.V."/>
        </authorList>
    </citation>
    <scope>NUCLEOTIDE SEQUENCE</scope>
    <source>
        <strain evidence="1">AH 40177</strain>
    </source>
</reference>
<accession>A0A9P5U686</accession>
<evidence type="ECO:0000313" key="2">
    <source>
        <dbReference type="Proteomes" id="UP000772434"/>
    </source>
</evidence>
<dbReference type="Proteomes" id="UP000772434">
    <property type="component" value="Unassembled WGS sequence"/>
</dbReference>